<protein>
    <submittedName>
        <fullName evidence="2">Alpha/beta hydrolase</fullName>
    </submittedName>
</protein>
<evidence type="ECO:0000313" key="3">
    <source>
        <dbReference type="Proteomes" id="UP000306192"/>
    </source>
</evidence>
<dbReference type="OrthoDB" id="3810256at2"/>
<proteinExistence type="predicted"/>
<dbReference type="EMBL" id="QYRT01000012">
    <property type="protein sequence ID" value="TIH37371.1"/>
    <property type="molecule type" value="Genomic_DNA"/>
</dbReference>
<dbReference type="Proteomes" id="UP000306192">
    <property type="component" value="Unassembled WGS sequence"/>
</dbReference>
<gene>
    <name evidence="2" type="ORF">D4765_08155</name>
</gene>
<dbReference type="RefSeq" id="WP_136641792.1">
    <property type="nucleotide sequence ID" value="NZ_QYRT01000012.1"/>
</dbReference>
<feature type="domain" description="AB hydrolase-1" evidence="1">
    <location>
        <begin position="9"/>
        <end position="257"/>
    </location>
</feature>
<evidence type="ECO:0000313" key="2">
    <source>
        <dbReference type="EMBL" id="TIH37371.1"/>
    </source>
</evidence>
<organism evidence="2 3">
    <name type="scientific">Subtercola vilae</name>
    <dbReference type="NCBI Taxonomy" id="2056433"/>
    <lineage>
        <taxon>Bacteria</taxon>
        <taxon>Bacillati</taxon>
        <taxon>Actinomycetota</taxon>
        <taxon>Actinomycetes</taxon>
        <taxon>Micrococcales</taxon>
        <taxon>Microbacteriaceae</taxon>
        <taxon>Subtercola</taxon>
    </lineage>
</organism>
<dbReference type="Gene3D" id="3.40.50.1820">
    <property type="entry name" value="alpha/beta hydrolase"/>
    <property type="match status" value="1"/>
</dbReference>
<dbReference type="InterPro" id="IPR029058">
    <property type="entry name" value="AB_hydrolase_fold"/>
</dbReference>
<dbReference type="PANTHER" id="PTHR43194">
    <property type="entry name" value="HYDROLASE ALPHA/BETA FOLD FAMILY"/>
    <property type="match status" value="1"/>
</dbReference>
<name>A0A4T2C2L2_9MICO</name>
<dbReference type="InterPro" id="IPR000073">
    <property type="entry name" value="AB_hydrolase_1"/>
</dbReference>
<dbReference type="SUPFAM" id="SSF53474">
    <property type="entry name" value="alpha/beta-Hydrolases"/>
    <property type="match status" value="1"/>
</dbReference>
<dbReference type="Pfam" id="PF12697">
    <property type="entry name" value="Abhydrolase_6"/>
    <property type="match status" value="1"/>
</dbReference>
<dbReference type="InterPro" id="IPR050228">
    <property type="entry name" value="Carboxylesterase_BioH"/>
</dbReference>
<keyword evidence="3" id="KW-1185">Reference proteome</keyword>
<accession>A0A4T2C2L2</accession>
<dbReference type="PANTHER" id="PTHR43194:SF5">
    <property type="entry name" value="PIMELOYL-[ACYL-CARRIER PROTEIN] METHYL ESTER ESTERASE"/>
    <property type="match status" value="1"/>
</dbReference>
<comment type="caution">
    <text evidence="2">The sequence shown here is derived from an EMBL/GenBank/DDBJ whole genome shotgun (WGS) entry which is preliminary data.</text>
</comment>
<evidence type="ECO:0000259" key="1">
    <source>
        <dbReference type="Pfam" id="PF12697"/>
    </source>
</evidence>
<dbReference type="GO" id="GO:0016787">
    <property type="term" value="F:hydrolase activity"/>
    <property type="evidence" value="ECO:0007669"/>
    <property type="project" value="UniProtKB-KW"/>
</dbReference>
<sequence>MSTPTNPPVVFIHGLWIHSDSWTPWIDLFDQHGYTAVAPGWPGDGDTVEATRAHPEALDGIGIEAIFDHYADIIEAMPQKPIVIGHSFGGLIAQELLAHDLAIAAVAIDPAPIKGVKALPFAQLRSGFPILGKPSSKKHTVSLTGAQFQYSFGNALSKDESDALHTRFTIPGPGRPLFEDAAANFSRTSPAAVDTYKTPRGPLLLTSGSLDHTVPEKVTREVFALYTKHTDSVTDFHEFEGRGHSLAFDSGWADVAADVLTWLDQKVTTDAPLKSFAANA</sequence>
<reference evidence="2 3" key="1">
    <citation type="journal article" date="2019" name="Microorganisms">
        <title>Systematic Affiliation and Genome Analysis of Subtercola vilae DB165(T) with Particular Emphasis on Cold Adaptation of an Isolate from a High-Altitude Cold Volcano Lake.</title>
        <authorList>
            <person name="Villalobos A.S."/>
            <person name="Wiese J."/>
            <person name="Imhoff J.F."/>
            <person name="Dorador C."/>
            <person name="Keller A."/>
            <person name="Hentschel U."/>
        </authorList>
    </citation>
    <scope>NUCLEOTIDE SEQUENCE [LARGE SCALE GENOMIC DNA]</scope>
    <source>
        <strain evidence="2 3">DB165</strain>
    </source>
</reference>
<dbReference type="AlphaFoldDB" id="A0A4T2C2L2"/>
<keyword evidence="2" id="KW-0378">Hydrolase</keyword>